<comment type="caution">
    <text evidence="2">The sequence shown here is derived from an EMBL/GenBank/DDBJ whole genome shotgun (WGS) entry which is preliminary data.</text>
</comment>
<organism evidence="2 3">
    <name type="scientific">Datura stramonium</name>
    <name type="common">Jimsonweed</name>
    <name type="synonym">Common thornapple</name>
    <dbReference type="NCBI Taxonomy" id="4076"/>
    <lineage>
        <taxon>Eukaryota</taxon>
        <taxon>Viridiplantae</taxon>
        <taxon>Streptophyta</taxon>
        <taxon>Embryophyta</taxon>
        <taxon>Tracheophyta</taxon>
        <taxon>Spermatophyta</taxon>
        <taxon>Magnoliopsida</taxon>
        <taxon>eudicotyledons</taxon>
        <taxon>Gunneridae</taxon>
        <taxon>Pentapetalae</taxon>
        <taxon>asterids</taxon>
        <taxon>lamiids</taxon>
        <taxon>Solanales</taxon>
        <taxon>Solanaceae</taxon>
        <taxon>Solanoideae</taxon>
        <taxon>Datureae</taxon>
        <taxon>Datura</taxon>
    </lineage>
</organism>
<evidence type="ECO:0000313" key="2">
    <source>
        <dbReference type="EMBL" id="MCD7466380.1"/>
    </source>
</evidence>
<protein>
    <submittedName>
        <fullName evidence="2">Uncharacterized protein</fullName>
    </submittedName>
</protein>
<gene>
    <name evidence="2" type="ORF">HAX54_003008</name>
</gene>
<evidence type="ECO:0000256" key="1">
    <source>
        <dbReference type="SAM" id="MobiDB-lite"/>
    </source>
</evidence>
<feature type="region of interest" description="Disordered" evidence="1">
    <location>
        <begin position="96"/>
        <end position="126"/>
    </location>
</feature>
<reference evidence="2 3" key="1">
    <citation type="journal article" date="2021" name="BMC Genomics">
        <title>Datura genome reveals duplications of psychoactive alkaloid biosynthetic genes and high mutation rate following tissue culture.</title>
        <authorList>
            <person name="Rajewski A."/>
            <person name="Carter-House D."/>
            <person name="Stajich J."/>
            <person name="Litt A."/>
        </authorList>
    </citation>
    <scope>NUCLEOTIDE SEQUENCE [LARGE SCALE GENOMIC DNA]</scope>
    <source>
        <strain evidence="2">AR-01</strain>
    </source>
</reference>
<dbReference type="Proteomes" id="UP000823775">
    <property type="component" value="Unassembled WGS sequence"/>
</dbReference>
<dbReference type="EMBL" id="JACEIK010001135">
    <property type="protein sequence ID" value="MCD7466380.1"/>
    <property type="molecule type" value="Genomic_DNA"/>
</dbReference>
<evidence type="ECO:0000313" key="3">
    <source>
        <dbReference type="Proteomes" id="UP000823775"/>
    </source>
</evidence>
<proteinExistence type="predicted"/>
<name>A0ABS8T5T2_DATST</name>
<feature type="region of interest" description="Disordered" evidence="1">
    <location>
        <begin position="1"/>
        <end position="28"/>
    </location>
</feature>
<keyword evidence="3" id="KW-1185">Reference proteome</keyword>
<accession>A0ABS8T5T2</accession>
<feature type="compositionally biased region" description="Polar residues" evidence="1">
    <location>
        <begin position="1"/>
        <end position="18"/>
    </location>
</feature>
<sequence>MSSLSNRSSAEQPTSLLTKESLITGDSRTSSQAIAPIDYWIVSPPRFRPNRDEVNYSTPCYRYRPRLVCSAVIVDVAVWKVMGRSSSRNIEISLNNVMPTDSSLPASDFSEGPDDNEASARCRQKR</sequence>
<feature type="compositionally biased region" description="Polar residues" evidence="1">
    <location>
        <begin position="96"/>
        <end position="105"/>
    </location>
</feature>